<dbReference type="AlphaFoldDB" id="A0A816YYJ4"/>
<evidence type="ECO:0000256" key="1">
    <source>
        <dbReference type="SAM" id="MobiDB-lite"/>
    </source>
</evidence>
<dbReference type="Proteomes" id="UP001295469">
    <property type="component" value="Chromosome A07"/>
</dbReference>
<feature type="region of interest" description="Disordered" evidence="1">
    <location>
        <begin position="1"/>
        <end position="38"/>
    </location>
</feature>
<protein>
    <submittedName>
        <fullName evidence="2">(rape) hypothetical protein</fullName>
    </submittedName>
</protein>
<sequence>MLNFKELQEFKPVGNDAPTTTTNLTENKMSMNLDGELP</sequence>
<organism evidence="2">
    <name type="scientific">Brassica napus</name>
    <name type="common">Rape</name>
    <dbReference type="NCBI Taxonomy" id="3708"/>
    <lineage>
        <taxon>Eukaryota</taxon>
        <taxon>Viridiplantae</taxon>
        <taxon>Streptophyta</taxon>
        <taxon>Embryophyta</taxon>
        <taxon>Tracheophyta</taxon>
        <taxon>Spermatophyta</taxon>
        <taxon>Magnoliopsida</taxon>
        <taxon>eudicotyledons</taxon>
        <taxon>Gunneridae</taxon>
        <taxon>Pentapetalae</taxon>
        <taxon>rosids</taxon>
        <taxon>malvids</taxon>
        <taxon>Brassicales</taxon>
        <taxon>Brassicaceae</taxon>
        <taxon>Brassiceae</taxon>
        <taxon>Brassica</taxon>
    </lineage>
</organism>
<dbReference type="EMBL" id="HG994361">
    <property type="protein sequence ID" value="CAF2179643.1"/>
    <property type="molecule type" value="Genomic_DNA"/>
</dbReference>
<accession>A0A816YYJ4</accession>
<gene>
    <name evidence="2" type="ORF">DARMORV10_A07P28030.1</name>
</gene>
<evidence type="ECO:0000313" key="2">
    <source>
        <dbReference type="EMBL" id="CAF2179643.1"/>
    </source>
</evidence>
<proteinExistence type="predicted"/>
<feature type="compositionally biased region" description="Polar residues" evidence="1">
    <location>
        <begin position="17"/>
        <end position="30"/>
    </location>
</feature>
<name>A0A816YYJ4_BRANA</name>
<reference evidence="2" key="1">
    <citation type="submission" date="2021-01" db="EMBL/GenBank/DDBJ databases">
        <authorList>
            <consortium name="Genoscope - CEA"/>
            <person name="William W."/>
        </authorList>
    </citation>
    <scope>NUCLEOTIDE SEQUENCE</scope>
</reference>